<accession>A0AA47MN76</accession>
<evidence type="ECO:0000256" key="1">
    <source>
        <dbReference type="ARBA" id="ARBA00022737"/>
    </source>
</evidence>
<dbReference type="PANTHER" id="PTHR24123">
    <property type="entry name" value="ANKYRIN REPEAT-CONTAINING"/>
    <property type="match status" value="1"/>
</dbReference>
<comment type="caution">
    <text evidence="4">The sequence shown here is derived from an EMBL/GenBank/DDBJ whole genome shotgun (WGS) entry which is preliminary data.</text>
</comment>
<keyword evidence="2" id="KW-0040">ANK repeat</keyword>
<dbReference type="PANTHER" id="PTHR24123:SF141">
    <property type="entry name" value="ANKYRIN 2, ISOFORM U"/>
    <property type="match status" value="1"/>
</dbReference>
<keyword evidence="5" id="KW-1185">Reference proteome</keyword>
<feature type="compositionally biased region" description="Polar residues" evidence="3">
    <location>
        <begin position="136"/>
        <end position="145"/>
    </location>
</feature>
<evidence type="ECO:0000313" key="4">
    <source>
        <dbReference type="EMBL" id="KAK0143175.1"/>
    </source>
</evidence>
<dbReference type="InterPro" id="IPR051165">
    <property type="entry name" value="Multifunctional_ANK_Repeat"/>
</dbReference>
<organism evidence="4 5">
    <name type="scientific">Merluccius polli</name>
    <name type="common">Benguela hake</name>
    <name type="synonym">Merluccius cadenati</name>
    <dbReference type="NCBI Taxonomy" id="89951"/>
    <lineage>
        <taxon>Eukaryota</taxon>
        <taxon>Metazoa</taxon>
        <taxon>Chordata</taxon>
        <taxon>Craniata</taxon>
        <taxon>Vertebrata</taxon>
        <taxon>Euteleostomi</taxon>
        <taxon>Actinopterygii</taxon>
        <taxon>Neopterygii</taxon>
        <taxon>Teleostei</taxon>
        <taxon>Neoteleostei</taxon>
        <taxon>Acanthomorphata</taxon>
        <taxon>Zeiogadaria</taxon>
        <taxon>Gadariae</taxon>
        <taxon>Gadiformes</taxon>
        <taxon>Gadoidei</taxon>
        <taxon>Merlucciidae</taxon>
        <taxon>Merluccius</taxon>
    </lineage>
</organism>
<dbReference type="AlphaFoldDB" id="A0AA47MN76"/>
<proteinExistence type="predicted"/>
<feature type="compositionally biased region" description="Basic and acidic residues" evidence="3">
    <location>
        <begin position="46"/>
        <end position="61"/>
    </location>
</feature>
<name>A0AA47MN76_MERPO</name>
<evidence type="ECO:0000256" key="2">
    <source>
        <dbReference type="ARBA" id="ARBA00023043"/>
    </source>
</evidence>
<dbReference type="Proteomes" id="UP001174136">
    <property type="component" value="Unassembled WGS sequence"/>
</dbReference>
<gene>
    <name evidence="4" type="primary">ANK2_5</name>
    <name evidence="4" type="ORF">N1851_018698</name>
</gene>
<keyword evidence="1" id="KW-0677">Repeat</keyword>
<dbReference type="EMBL" id="JAOPHQ010003430">
    <property type="protein sequence ID" value="KAK0143175.1"/>
    <property type="molecule type" value="Genomic_DNA"/>
</dbReference>
<sequence>MGNIHEEIQPQPSVDQDLLEMGEKVQHPSDGELKDTTQGSAMAWPHRSEKTPLDIEDKESSKWLSIPSKAEEPNNFDVPFTEQMKSFTAKPEMISSLQLPDWNSPTTHRAVTPVLPEKTLLKSDKSHLFSDRESSPTEAQFSEQFSPPPDYEAVFSGCQTCSPVSLNDLSSDSPVFSFSDHSATESTIQEESDTFKDFEFSPGFNKVFSEFETTLSAFESVKKHVLPREPFKGAESLDSDAEFFDCKQALSDFSEVEDVNSACGIACHISEPPSPMPGSSPGLGFLKASPEYTLQPYLRVQDYKRVSSSSESIGNFAYDSDGLKEYRSEGDLLLCQELPSRDQAEYEEDDDDDILAREISEELGALSSDSSEEEVLTTRVVRRRVIIQGDDLPEIPPQMATEEKYTDEHGNIVVKNTTRKVIRKYVSADGVERQEVSVDGAEQENLRVEEGDVFSRVVKRTVVRSHGDQKEVRTCTISELLALGAASSSQFETEPVQGRKVSRVVKTTVVQGDRVEKHTGDASLAADLPSAGDDFKKALDYAGGFGKTLLLPHLVEQETLQEDGSVLRRLECTAWVC</sequence>
<feature type="region of interest" description="Disordered" evidence="3">
    <location>
        <begin position="1"/>
        <end position="78"/>
    </location>
</feature>
<evidence type="ECO:0000256" key="3">
    <source>
        <dbReference type="SAM" id="MobiDB-lite"/>
    </source>
</evidence>
<evidence type="ECO:0000313" key="5">
    <source>
        <dbReference type="Proteomes" id="UP001174136"/>
    </source>
</evidence>
<feature type="compositionally biased region" description="Basic and acidic residues" evidence="3">
    <location>
        <begin position="21"/>
        <end position="35"/>
    </location>
</feature>
<feature type="region of interest" description="Disordered" evidence="3">
    <location>
        <begin position="128"/>
        <end position="147"/>
    </location>
</feature>
<reference evidence="4" key="1">
    <citation type="journal article" date="2023" name="Front. Mar. Sci.">
        <title>A new Merluccius polli reference genome to investigate the effects of global change in West African waters.</title>
        <authorList>
            <person name="Mateo J.L."/>
            <person name="Blanco-Fernandez C."/>
            <person name="Garcia-Vazquez E."/>
            <person name="Machado-Schiaffino G."/>
        </authorList>
    </citation>
    <scope>NUCLEOTIDE SEQUENCE</scope>
    <source>
        <strain evidence="4">C29</strain>
        <tissue evidence="4">Fin</tissue>
    </source>
</reference>
<protein>
    <submittedName>
        <fullName evidence="4">Ankyrin-2</fullName>
    </submittedName>
</protein>